<evidence type="ECO:0000256" key="1">
    <source>
        <dbReference type="SAM" id="MobiDB-lite"/>
    </source>
</evidence>
<evidence type="ECO:0000313" key="2">
    <source>
        <dbReference type="EMBL" id="MDJ1134608.1"/>
    </source>
</evidence>
<protein>
    <recommendedName>
        <fullName evidence="4">Lipoprotein</fullName>
    </recommendedName>
</protein>
<name>A0ABT7A1W4_9ACTN</name>
<feature type="compositionally biased region" description="Basic and acidic residues" evidence="1">
    <location>
        <begin position="33"/>
        <end position="43"/>
    </location>
</feature>
<proteinExistence type="predicted"/>
<sequence length="195" mass="20103">MSIRRTLTARGGMATVAVTAGLLLTVSGCGGGDDGKDDGKKPAASDQGDGDQKVNEKPSGTDGEVLAEVRGSDSITLTITSAVREEGGFVTVSGKVANGGSKPWVAPGWQGDEAELSKNSASLAGAKLVDKAGKKRYYILRDTEGRCLCTKFSVGVSPGNSKTWYAQFPAPPESTKKVDFQVGDMPSASVELSGE</sequence>
<dbReference type="EMBL" id="JANCPR020000022">
    <property type="protein sequence ID" value="MDJ1134608.1"/>
    <property type="molecule type" value="Genomic_DNA"/>
</dbReference>
<comment type="caution">
    <text evidence="2">The sequence shown here is derived from an EMBL/GenBank/DDBJ whole genome shotgun (WGS) entry which is preliminary data.</text>
</comment>
<reference evidence="2 3" key="1">
    <citation type="submission" date="2023-05" db="EMBL/GenBank/DDBJ databases">
        <title>Streptantibioticus silvisoli sp. nov., acidotolerant actinomycetes 1 from pine litter.</title>
        <authorList>
            <person name="Swiecimska M."/>
            <person name="Golinska P."/>
            <person name="Sangal V."/>
            <person name="Wachnowicz B."/>
            <person name="Goodfellow M."/>
        </authorList>
    </citation>
    <scope>NUCLEOTIDE SEQUENCE [LARGE SCALE GENOMIC DNA]</scope>
    <source>
        <strain evidence="2 3">DSM 42109</strain>
    </source>
</reference>
<dbReference type="Proteomes" id="UP001214441">
    <property type="component" value="Unassembled WGS sequence"/>
</dbReference>
<organism evidence="2 3">
    <name type="scientific">Streptomyces iconiensis</name>
    <dbReference type="NCBI Taxonomy" id="1384038"/>
    <lineage>
        <taxon>Bacteria</taxon>
        <taxon>Bacillati</taxon>
        <taxon>Actinomycetota</taxon>
        <taxon>Actinomycetes</taxon>
        <taxon>Kitasatosporales</taxon>
        <taxon>Streptomycetaceae</taxon>
        <taxon>Streptomyces</taxon>
    </lineage>
</organism>
<dbReference type="PROSITE" id="PS51257">
    <property type="entry name" value="PROKAR_LIPOPROTEIN"/>
    <property type="match status" value="1"/>
</dbReference>
<feature type="region of interest" description="Disordered" evidence="1">
    <location>
        <begin position="32"/>
        <end position="64"/>
    </location>
</feature>
<keyword evidence="3" id="KW-1185">Reference proteome</keyword>
<accession>A0ABT7A1W4</accession>
<evidence type="ECO:0008006" key="4">
    <source>
        <dbReference type="Google" id="ProtNLM"/>
    </source>
</evidence>
<evidence type="ECO:0000313" key="3">
    <source>
        <dbReference type="Proteomes" id="UP001214441"/>
    </source>
</evidence>
<gene>
    <name evidence="2" type="ORF">NMN56_022120</name>
</gene>